<accession>R4PVJ0</accession>
<sequence>MKLSIKQHLLGLLAVPALVLSVSSAPVFAANNISLSQGAGSAKGDDQTSCLFGTEAGCSGQTPLFKTITNVLLFIIGAVSVIMLIIGGIRYTVSQGDSTAIQNAKNTILYAIVGIVVAILAFALVNFVISNFASANNSTTP</sequence>
<evidence type="ECO:0000256" key="1">
    <source>
        <dbReference type="SAM" id="Phobius"/>
    </source>
</evidence>
<evidence type="ECO:0000313" key="4">
    <source>
        <dbReference type="Proteomes" id="UP000013893"/>
    </source>
</evidence>
<reference evidence="3 4" key="1">
    <citation type="journal article" date="2013" name="Nat. Biotechnol.">
        <title>Genome sequences of rare, uncultured bacteria obtained by differential coverage binning of multiple metagenomes.</title>
        <authorList>
            <person name="Albertsen M."/>
            <person name="Hugenholtz P."/>
            <person name="Skarshewski A."/>
            <person name="Nielsen K.L."/>
            <person name="Tyson G.W."/>
            <person name="Nielsen P.H."/>
        </authorList>
    </citation>
    <scope>NUCLEOTIDE SEQUENCE [LARGE SCALE GENOMIC DNA]</scope>
    <source>
        <strain evidence="3">TM71</strain>
    </source>
</reference>
<organism evidence="3 4">
    <name type="scientific">Candidatus Saccharimonas aalborgensis</name>
    <dbReference type="NCBI Taxonomy" id="1332188"/>
    <lineage>
        <taxon>Bacteria</taxon>
        <taxon>Candidatus Saccharimonadota</taxon>
        <taxon>Candidatus Saccharimonadia</taxon>
        <taxon>Candidatus Saccharimonadales</taxon>
        <taxon>Candidatus Saccharimonadaceae</taxon>
        <taxon>Candidatus Saccharimonas</taxon>
    </lineage>
</organism>
<proteinExistence type="predicted"/>
<dbReference type="HOGENOM" id="CLU_151782_0_0_0"/>
<dbReference type="RefSeq" id="WP_015641695.1">
    <property type="nucleotide sequence ID" value="NC_021219.1"/>
</dbReference>
<evidence type="ECO:0000313" key="3">
    <source>
        <dbReference type="EMBL" id="AGL62245.1"/>
    </source>
</evidence>
<keyword evidence="2" id="KW-0732">Signal</keyword>
<feature type="transmembrane region" description="Helical" evidence="1">
    <location>
        <begin position="108"/>
        <end position="129"/>
    </location>
</feature>
<keyword evidence="1" id="KW-1133">Transmembrane helix</keyword>
<dbReference type="OrthoDB" id="9793695at2"/>
<keyword evidence="1" id="KW-0812">Transmembrane</keyword>
<dbReference type="STRING" id="1332188.L336_0541"/>
<dbReference type="AlphaFoldDB" id="R4PVJ0"/>
<dbReference type="InterPro" id="IPR043993">
    <property type="entry name" value="T4SS_pilin"/>
</dbReference>
<dbReference type="Pfam" id="PF18895">
    <property type="entry name" value="T4SS_pilin"/>
    <property type="match status" value="1"/>
</dbReference>
<dbReference type="KEGG" id="saal:L336_0541"/>
<gene>
    <name evidence="3" type="ORF">L336_0541</name>
</gene>
<name>R4PVJ0_9BACT</name>
<feature type="transmembrane region" description="Helical" evidence="1">
    <location>
        <begin position="68"/>
        <end position="87"/>
    </location>
</feature>
<keyword evidence="4" id="KW-1185">Reference proteome</keyword>
<dbReference type="Proteomes" id="UP000013893">
    <property type="component" value="Chromosome"/>
</dbReference>
<dbReference type="EMBL" id="CP005957">
    <property type="protein sequence ID" value="AGL62245.1"/>
    <property type="molecule type" value="Genomic_DNA"/>
</dbReference>
<evidence type="ECO:0000256" key="2">
    <source>
        <dbReference type="SAM" id="SignalP"/>
    </source>
</evidence>
<feature type="signal peptide" evidence="2">
    <location>
        <begin position="1"/>
        <end position="29"/>
    </location>
</feature>
<protein>
    <submittedName>
        <fullName evidence="3">Uncharacterized protein</fullName>
    </submittedName>
</protein>
<keyword evidence="1" id="KW-0472">Membrane</keyword>
<feature type="chain" id="PRO_5004369667" evidence="2">
    <location>
        <begin position="30"/>
        <end position="141"/>
    </location>
</feature>